<feature type="compositionally biased region" description="Basic and acidic residues" evidence="1">
    <location>
        <begin position="11"/>
        <end position="33"/>
    </location>
</feature>
<dbReference type="RefSeq" id="XP_034285086.1">
    <property type="nucleotide sequence ID" value="XM_034429195.2"/>
</dbReference>
<sequence length="166" mass="18575">MGCTSSQAIIKKPESKNQHHGRETPNQARREKIFLGTDSLVSQAADDSCGRGLPEDGMKGSQSIKEQSKSQHMGAITSLSKLETERQTSSDILEELRMQGIIKTSCPTTKNRTADDDIMLVPAERTLQKPPAKLEKLELKEKKLHALSTEDSENKCYFKRPTCWED</sequence>
<feature type="region of interest" description="Disordered" evidence="1">
    <location>
        <begin position="1"/>
        <end position="86"/>
    </location>
</feature>
<dbReference type="GeneID" id="117672504"/>
<reference evidence="3" key="1">
    <citation type="submission" date="2025-08" db="UniProtKB">
        <authorList>
            <consortium name="RefSeq"/>
        </authorList>
    </citation>
    <scope>IDENTIFICATION</scope>
    <source>
        <tissue evidence="3">Blood</tissue>
    </source>
</reference>
<dbReference type="AlphaFoldDB" id="A0A6P9CZ50"/>
<organism evidence="2 3">
    <name type="scientific">Pantherophis guttatus</name>
    <name type="common">Corn snake</name>
    <name type="synonym">Elaphe guttata</name>
    <dbReference type="NCBI Taxonomy" id="94885"/>
    <lineage>
        <taxon>Eukaryota</taxon>
        <taxon>Metazoa</taxon>
        <taxon>Chordata</taxon>
        <taxon>Craniata</taxon>
        <taxon>Vertebrata</taxon>
        <taxon>Euteleostomi</taxon>
        <taxon>Lepidosauria</taxon>
        <taxon>Squamata</taxon>
        <taxon>Bifurcata</taxon>
        <taxon>Unidentata</taxon>
        <taxon>Episquamata</taxon>
        <taxon>Toxicofera</taxon>
        <taxon>Serpentes</taxon>
        <taxon>Colubroidea</taxon>
        <taxon>Colubridae</taxon>
        <taxon>Colubrinae</taxon>
        <taxon>Pantherophis</taxon>
    </lineage>
</organism>
<keyword evidence="2" id="KW-1185">Reference proteome</keyword>
<accession>A0A6P9CZ50</accession>
<evidence type="ECO:0000313" key="2">
    <source>
        <dbReference type="Proteomes" id="UP001652622"/>
    </source>
</evidence>
<dbReference type="Proteomes" id="UP001652622">
    <property type="component" value="Unplaced"/>
</dbReference>
<evidence type="ECO:0000313" key="3">
    <source>
        <dbReference type="RefSeq" id="XP_034285086.1"/>
    </source>
</evidence>
<dbReference type="CTD" id="401236"/>
<name>A0A6P9CZ50_PANGU</name>
<evidence type="ECO:0000256" key="1">
    <source>
        <dbReference type="SAM" id="MobiDB-lite"/>
    </source>
</evidence>
<protein>
    <submittedName>
        <fullName evidence="3">Stathmin domain-containing protein 1 isoform X2</fullName>
    </submittedName>
</protein>
<proteinExistence type="predicted"/>
<gene>
    <name evidence="3" type="primary">STMND1</name>
</gene>